<dbReference type="InterPro" id="IPR050458">
    <property type="entry name" value="LolB"/>
</dbReference>
<evidence type="ECO:0000256" key="1">
    <source>
        <dbReference type="SAM" id="MobiDB-lite"/>
    </source>
</evidence>
<sequence length="407" mass="43444">MAEREESDASPASGASGGSARDRRWRLLLGEPAQEALEPGLSADEQQMDRALAALYDADDPDGSGDLRRVRRHGGLGASAPSVARWLGDIRAYFPTSVVQVLQRDAIERLDLASMLLEPELLDSVQPDVHLAATLVGLNTVMPETTRRTARLVVARVVAEIERRIAQPTRSAVHGAVNRAARTSRPRPRDIDWNATIAANLRHYLPEHRTVVPERLVGYARASPAVTRDVVVVLDQSGSMAESVVFGAVFAAVLASIRSLRTSLVVFDTEVVDLTPHLDDAVDVLFGCQLGGGTDINRGLAYAAELVRAPEDTLLVLVTDLFEGGDAEQLLRRVASLVRSGVTVVVLLALSDSGTPAYDHEHAAALDALGVPAFACTPDAFPDMLAVALRRGDVGAWAAAQQAARAT</sequence>
<dbReference type="PANTHER" id="PTHR30634">
    <property type="entry name" value="OUTER MEMBRANE LOLAB LIPOPROTEIN INSERTION APPARATUS"/>
    <property type="match status" value="1"/>
</dbReference>
<dbReference type="STRING" id="1036181.SAMN05421756_105163"/>
<feature type="region of interest" description="Disordered" evidence="1">
    <location>
        <begin position="1"/>
        <end position="24"/>
    </location>
</feature>
<dbReference type="Gene3D" id="3.40.50.410">
    <property type="entry name" value="von Willebrand factor, type A domain"/>
    <property type="match status" value="1"/>
</dbReference>
<organism evidence="3 4">
    <name type="scientific">Microlunatus flavus</name>
    <dbReference type="NCBI Taxonomy" id="1036181"/>
    <lineage>
        <taxon>Bacteria</taxon>
        <taxon>Bacillati</taxon>
        <taxon>Actinomycetota</taxon>
        <taxon>Actinomycetes</taxon>
        <taxon>Propionibacteriales</taxon>
        <taxon>Propionibacteriaceae</taxon>
        <taxon>Microlunatus</taxon>
    </lineage>
</organism>
<accession>A0A1H9IAX2</accession>
<dbReference type="SMART" id="SM00327">
    <property type="entry name" value="VWA"/>
    <property type="match status" value="1"/>
</dbReference>
<reference evidence="4" key="1">
    <citation type="submission" date="2016-10" db="EMBL/GenBank/DDBJ databases">
        <authorList>
            <person name="Varghese N."/>
            <person name="Submissions S."/>
        </authorList>
    </citation>
    <scope>NUCLEOTIDE SEQUENCE [LARGE SCALE GENOMIC DNA]</scope>
    <source>
        <strain evidence="4">CGMCC 4.6856</strain>
    </source>
</reference>
<dbReference type="InterPro" id="IPR008912">
    <property type="entry name" value="Uncharacterised_CoxE"/>
</dbReference>
<evidence type="ECO:0000313" key="3">
    <source>
        <dbReference type="EMBL" id="SEQ71717.1"/>
    </source>
</evidence>
<feature type="domain" description="VWFA" evidence="2">
    <location>
        <begin position="227"/>
        <end position="389"/>
    </location>
</feature>
<dbReference type="SUPFAM" id="SSF53300">
    <property type="entry name" value="vWA-like"/>
    <property type="match status" value="1"/>
</dbReference>
<evidence type="ECO:0000259" key="2">
    <source>
        <dbReference type="SMART" id="SM00327"/>
    </source>
</evidence>
<evidence type="ECO:0000313" key="4">
    <source>
        <dbReference type="Proteomes" id="UP000198504"/>
    </source>
</evidence>
<dbReference type="RefSeq" id="WP_232506384.1">
    <property type="nucleotide sequence ID" value="NZ_FOFA01000005.1"/>
</dbReference>
<dbReference type="EMBL" id="FOFA01000005">
    <property type="protein sequence ID" value="SEQ71717.1"/>
    <property type="molecule type" value="Genomic_DNA"/>
</dbReference>
<dbReference type="Pfam" id="PF05762">
    <property type="entry name" value="VWA_CoxE"/>
    <property type="match status" value="1"/>
</dbReference>
<name>A0A1H9IAX2_9ACTN</name>
<dbReference type="InterPro" id="IPR036465">
    <property type="entry name" value="vWFA_dom_sf"/>
</dbReference>
<proteinExistence type="predicted"/>
<dbReference type="Proteomes" id="UP000198504">
    <property type="component" value="Unassembled WGS sequence"/>
</dbReference>
<gene>
    <name evidence="3" type="ORF">SAMN05421756_105163</name>
</gene>
<keyword evidence="4" id="KW-1185">Reference proteome</keyword>
<dbReference type="InterPro" id="IPR002035">
    <property type="entry name" value="VWF_A"/>
</dbReference>
<dbReference type="PANTHER" id="PTHR30634:SF16">
    <property type="entry name" value="OUTER-MEMBRANE LIPOPROTEIN LOLB"/>
    <property type="match status" value="1"/>
</dbReference>
<protein>
    <submittedName>
        <fullName evidence="3">VWA domain containing CoxE-like protein</fullName>
    </submittedName>
</protein>
<dbReference type="AlphaFoldDB" id="A0A1H9IAX2"/>